<dbReference type="GO" id="GO:0005737">
    <property type="term" value="C:cytoplasm"/>
    <property type="evidence" value="ECO:0007669"/>
    <property type="project" value="TreeGrafter"/>
</dbReference>
<evidence type="ECO:0000256" key="11">
    <source>
        <dbReference type="PIRNR" id="PIRNR005096"/>
    </source>
</evidence>
<dbReference type="UniPathway" id="UPA00242"/>
<dbReference type="InterPro" id="IPR008183">
    <property type="entry name" value="Aldose_1/G6P_1-epimerase"/>
</dbReference>
<dbReference type="RefSeq" id="WP_128500674.1">
    <property type="nucleotide sequence ID" value="NZ_CP035107.1"/>
</dbReference>
<dbReference type="SUPFAM" id="SSF74650">
    <property type="entry name" value="Galactose mutarotase-like"/>
    <property type="match status" value="1"/>
</dbReference>
<keyword evidence="9 11" id="KW-0413">Isomerase</keyword>
<evidence type="ECO:0000256" key="1">
    <source>
        <dbReference type="ARBA" id="ARBA00001614"/>
    </source>
</evidence>
<dbReference type="EC" id="5.1.3.3" evidence="6 11"/>
<dbReference type="CDD" id="cd09019">
    <property type="entry name" value="galactose_mutarotase_like"/>
    <property type="match status" value="1"/>
</dbReference>
<feature type="binding site" evidence="13">
    <location>
        <position position="252"/>
    </location>
    <ligand>
        <name>beta-D-galactose</name>
        <dbReference type="ChEBI" id="CHEBI:27667"/>
    </ligand>
</feature>
<comment type="catalytic activity">
    <reaction evidence="1 11">
        <text>alpha-D-glucose = beta-D-glucose</text>
        <dbReference type="Rhea" id="RHEA:10264"/>
        <dbReference type="ChEBI" id="CHEBI:15903"/>
        <dbReference type="ChEBI" id="CHEBI:17925"/>
        <dbReference type="EC" id="5.1.3.3"/>
    </reaction>
</comment>
<evidence type="ECO:0000256" key="8">
    <source>
        <dbReference type="ARBA" id="ARBA00022837"/>
    </source>
</evidence>
<evidence type="ECO:0000313" key="15">
    <source>
        <dbReference type="EMBL" id="QAR30167.1"/>
    </source>
</evidence>
<evidence type="ECO:0000256" key="4">
    <source>
        <dbReference type="ARBA" id="ARBA00006206"/>
    </source>
</evidence>
<dbReference type="PROSITE" id="PS00545">
    <property type="entry name" value="ALDOSE_1_EPIMERASE"/>
    <property type="match status" value="1"/>
</dbReference>
<comment type="pathway">
    <text evidence="3 11">Carbohydrate metabolism; hexose metabolism.</text>
</comment>
<dbReference type="PIRSF" id="PIRSF005096">
    <property type="entry name" value="GALM"/>
    <property type="match status" value="1"/>
</dbReference>
<keyword evidence="8" id="KW-0106">Calcium</keyword>
<dbReference type="GO" id="GO:0006006">
    <property type="term" value="P:glucose metabolic process"/>
    <property type="evidence" value="ECO:0007669"/>
    <property type="project" value="TreeGrafter"/>
</dbReference>
<evidence type="ECO:0000256" key="12">
    <source>
        <dbReference type="PIRSR" id="PIRSR005096-1"/>
    </source>
</evidence>
<reference evidence="15 16" key="1">
    <citation type="submission" date="2019-01" db="EMBL/GenBank/DDBJ databases">
        <title>Whole Genome of Ornithobacterium rhinotracheale FARPER-174b.</title>
        <authorList>
            <person name="Tataje-Lavanda L.A."/>
            <person name="Montalvan A."/>
            <person name="Montesinos R."/>
            <person name="Zimic M."/>
            <person name="Fernandez-Sanchez M."/>
            <person name="Fernandez-Diaz M."/>
        </authorList>
    </citation>
    <scope>NUCLEOTIDE SEQUENCE [LARGE SCALE GENOMIC DNA]</scope>
    <source>
        <strain evidence="15 16">FARPER-174b</strain>
    </source>
</reference>
<evidence type="ECO:0000256" key="14">
    <source>
        <dbReference type="PIRSR" id="PIRSR005096-3"/>
    </source>
</evidence>
<evidence type="ECO:0000256" key="3">
    <source>
        <dbReference type="ARBA" id="ARBA00005028"/>
    </source>
</evidence>
<evidence type="ECO:0000256" key="10">
    <source>
        <dbReference type="ARBA" id="ARBA00023277"/>
    </source>
</evidence>
<dbReference type="InterPro" id="IPR018052">
    <property type="entry name" value="Ald1_epimerase_CS"/>
</dbReference>
<dbReference type="EMBL" id="CP035107">
    <property type="protein sequence ID" value="QAR30167.1"/>
    <property type="molecule type" value="Genomic_DNA"/>
</dbReference>
<evidence type="ECO:0000256" key="7">
    <source>
        <dbReference type="ARBA" id="ARBA00014165"/>
    </source>
</evidence>
<dbReference type="AlphaFoldDB" id="A0A3R5UUN9"/>
<feature type="active site" description="Proton acceptor" evidence="12">
    <location>
        <position position="304"/>
    </location>
</feature>
<dbReference type="InterPro" id="IPR047215">
    <property type="entry name" value="Galactose_mutarotase-like"/>
</dbReference>
<evidence type="ECO:0000256" key="2">
    <source>
        <dbReference type="ARBA" id="ARBA00001913"/>
    </source>
</evidence>
<dbReference type="InterPro" id="IPR011013">
    <property type="entry name" value="Gal_mutarotase_sf_dom"/>
</dbReference>
<organism evidence="15 16">
    <name type="scientific">Ornithobacterium rhinotracheale</name>
    <dbReference type="NCBI Taxonomy" id="28251"/>
    <lineage>
        <taxon>Bacteria</taxon>
        <taxon>Pseudomonadati</taxon>
        <taxon>Bacteroidota</taxon>
        <taxon>Flavobacteriia</taxon>
        <taxon>Flavobacteriales</taxon>
        <taxon>Weeksellaceae</taxon>
        <taxon>Ornithobacterium</taxon>
    </lineage>
</organism>
<evidence type="ECO:0000256" key="5">
    <source>
        <dbReference type="ARBA" id="ARBA00011245"/>
    </source>
</evidence>
<dbReference type="PANTHER" id="PTHR10091">
    <property type="entry name" value="ALDOSE-1-EPIMERASE"/>
    <property type="match status" value="1"/>
</dbReference>
<keyword evidence="10 11" id="KW-0119">Carbohydrate metabolism</keyword>
<accession>A0A3R5UUN9</accession>
<dbReference type="NCBIfam" id="NF008277">
    <property type="entry name" value="PRK11055.1"/>
    <property type="match status" value="1"/>
</dbReference>
<dbReference type="GO" id="GO:0030246">
    <property type="term" value="F:carbohydrate binding"/>
    <property type="evidence" value="ECO:0007669"/>
    <property type="project" value="InterPro"/>
</dbReference>
<dbReference type="InterPro" id="IPR015443">
    <property type="entry name" value="Aldose_1-epimerase"/>
</dbReference>
<dbReference type="OrthoDB" id="9779408at2"/>
<proteinExistence type="inferred from homology"/>
<comment type="cofactor">
    <cofactor evidence="2">
        <name>Ca(2+)</name>
        <dbReference type="ChEBI" id="CHEBI:29108"/>
    </cofactor>
</comment>
<feature type="active site" description="Proton donor" evidence="12">
    <location>
        <position position="184"/>
    </location>
</feature>
<gene>
    <name evidence="15" type="ORF">EQP59_01735</name>
</gene>
<name>A0A3R5UUN9_ORNRH</name>
<sequence length="338" mass="37639">MKITKNIAGKVNNQEVTSYLLENDNQMQVTILSFGGIIQSIKVPVSGKMVECVLGFDKVEDYLSDEYREDYPYFGALIGRHAGRICKGHFVLEDKDLQLSVNNNGNQLHGGVQGFDSKHWTVKDTFENADNCGIVLTLHSPDGDEGFPGNLDTEVTYTLNNENELSINYKAKSDKTTICNLTNHTYFNLSLNQGETVLNHHAQVPSDKYVPIVDCIPTGEILPVDGTDFDLREGKKVFENLDNSFIRKVGSDEVAAELKNEDGSIGVQVKTTHPVVHLYAGYYILPFKNESVKKSGKNAGIAIETQGFADSLNHKNFEPTTLKAGEKYEHTTKFKFDF</sequence>
<evidence type="ECO:0000256" key="6">
    <source>
        <dbReference type="ARBA" id="ARBA00013185"/>
    </source>
</evidence>
<dbReference type="GO" id="GO:0033499">
    <property type="term" value="P:galactose catabolic process via UDP-galactose, Leloir pathway"/>
    <property type="evidence" value="ECO:0007669"/>
    <property type="project" value="TreeGrafter"/>
</dbReference>
<comment type="similarity">
    <text evidence="4 11">Belongs to the aldose epimerase family.</text>
</comment>
<evidence type="ECO:0000256" key="9">
    <source>
        <dbReference type="ARBA" id="ARBA00023235"/>
    </source>
</evidence>
<dbReference type="InterPro" id="IPR014718">
    <property type="entry name" value="GH-type_carb-bd"/>
</dbReference>
<dbReference type="Proteomes" id="UP000287701">
    <property type="component" value="Chromosome"/>
</dbReference>
<dbReference type="PANTHER" id="PTHR10091:SF0">
    <property type="entry name" value="GALACTOSE MUTAROTASE"/>
    <property type="match status" value="1"/>
</dbReference>
<dbReference type="GO" id="GO:0004034">
    <property type="term" value="F:aldose 1-epimerase activity"/>
    <property type="evidence" value="ECO:0007669"/>
    <property type="project" value="UniProtKB-EC"/>
</dbReference>
<comment type="subunit">
    <text evidence="5">Monomer.</text>
</comment>
<protein>
    <recommendedName>
        <fullName evidence="7 11">Aldose 1-epimerase</fullName>
        <ecNumber evidence="6 11">5.1.3.3</ecNumber>
    </recommendedName>
</protein>
<feature type="binding site" evidence="14">
    <location>
        <begin position="184"/>
        <end position="186"/>
    </location>
    <ligand>
        <name>beta-D-galactose</name>
        <dbReference type="ChEBI" id="CHEBI:27667"/>
    </ligand>
</feature>
<evidence type="ECO:0000313" key="16">
    <source>
        <dbReference type="Proteomes" id="UP000287701"/>
    </source>
</evidence>
<dbReference type="Pfam" id="PF01263">
    <property type="entry name" value="Aldose_epim"/>
    <property type="match status" value="1"/>
</dbReference>
<evidence type="ECO:0000256" key="13">
    <source>
        <dbReference type="PIRSR" id="PIRSR005096-2"/>
    </source>
</evidence>
<dbReference type="Gene3D" id="2.70.98.10">
    <property type="match status" value="1"/>
</dbReference>